<feature type="domain" description="DUF8112" evidence="2">
    <location>
        <begin position="12"/>
        <end position="118"/>
    </location>
</feature>
<dbReference type="Proteomes" id="UP000000740">
    <property type="component" value="Chromosome 2"/>
</dbReference>
<name>B9LVZ3_HALLT</name>
<organism evidence="3 4">
    <name type="scientific">Halorubrum lacusprofundi (strain ATCC 49239 / DSM 5036 / JCM 8891 / ACAM 34)</name>
    <dbReference type="NCBI Taxonomy" id="416348"/>
    <lineage>
        <taxon>Archaea</taxon>
        <taxon>Methanobacteriati</taxon>
        <taxon>Methanobacteriota</taxon>
        <taxon>Stenosarchaea group</taxon>
        <taxon>Halobacteria</taxon>
        <taxon>Halobacteriales</taxon>
        <taxon>Haloferacaceae</taxon>
        <taxon>Halorubrum</taxon>
    </lineage>
</organism>
<evidence type="ECO:0000259" key="2">
    <source>
        <dbReference type="Pfam" id="PF26417"/>
    </source>
</evidence>
<dbReference type="InterPro" id="IPR058425">
    <property type="entry name" value="DUF8112"/>
</dbReference>
<evidence type="ECO:0000313" key="3">
    <source>
        <dbReference type="EMBL" id="ACM58383.1"/>
    </source>
</evidence>
<dbReference type="eggNOG" id="arCOG10929">
    <property type="taxonomic scope" value="Archaea"/>
</dbReference>
<dbReference type="AlphaFoldDB" id="B9LVZ3"/>
<dbReference type="EMBL" id="CP001366">
    <property type="protein sequence ID" value="ACM58383.1"/>
    <property type="molecule type" value="Genomic_DNA"/>
</dbReference>
<dbReference type="HOGENOM" id="CLU_1369488_0_0_2"/>
<proteinExistence type="predicted"/>
<feature type="compositionally biased region" description="Gly residues" evidence="1">
    <location>
        <begin position="190"/>
        <end position="199"/>
    </location>
</feature>
<feature type="compositionally biased region" description="Basic and acidic residues" evidence="1">
    <location>
        <begin position="164"/>
        <end position="174"/>
    </location>
</feature>
<sequence length="199" mass="21648">MEDSIPDQQEGTDRKIIEEIYQLERIALGEGVAVCEACGEELREGAPLVVFAFRPANQLAFETGHVKCTECRHEPTEYFTLGVRELVLEGRVGTCTDPATQSSWPVLLAPQPRAVSPADMTTVQPLPGIAWFRQPIARSDRYVAADCESTRKPWQRPVARANRSNRDGASDRETGSMSDDATGTIAPHAGDGGRPGGAR</sequence>
<dbReference type="KEGG" id="hla:Hlac_2816"/>
<keyword evidence="4" id="KW-1185">Reference proteome</keyword>
<protein>
    <recommendedName>
        <fullName evidence="2">DUF8112 domain-containing protein</fullName>
    </recommendedName>
</protein>
<evidence type="ECO:0000256" key="1">
    <source>
        <dbReference type="SAM" id="MobiDB-lite"/>
    </source>
</evidence>
<dbReference type="Pfam" id="PF26417">
    <property type="entry name" value="DUF8112"/>
    <property type="match status" value="1"/>
</dbReference>
<gene>
    <name evidence="3" type="ordered locus">Hlac_2816</name>
</gene>
<reference evidence="3 4" key="1">
    <citation type="journal article" date="2016" name="Stand. Genomic Sci.">
        <title>Complete genome sequence of the Antarctic Halorubrum lacusprofundi type strain ACAM 34.</title>
        <authorList>
            <person name="Anderson I.J."/>
            <person name="DasSarma P."/>
            <person name="Lucas S."/>
            <person name="Copeland A."/>
            <person name="Lapidus A."/>
            <person name="Del Rio T.G."/>
            <person name="Tice H."/>
            <person name="Dalin E."/>
            <person name="Bruce D.C."/>
            <person name="Goodwin L."/>
            <person name="Pitluck S."/>
            <person name="Sims D."/>
            <person name="Brettin T.S."/>
            <person name="Detter J.C."/>
            <person name="Han C.S."/>
            <person name="Larimer F."/>
            <person name="Hauser L."/>
            <person name="Land M."/>
            <person name="Ivanova N."/>
            <person name="Richardson P."/>
            <person name="Cavicchioli R."/>
            <person name="DasSarma S."/>
            <person name="Woese C.R."/>
            <person name="Kyrpides N.C."/>
        </authorList>
    </citation>
    <scope>NUCLEOTIDE SEQUENCE [LARGE SCALE GENOMIC DNA]</scope>
    <source>
        <strain evidence="4">ATCC 49239 / DSM 5036 / JCM 8891 / ACAM 34</strain>
    </source>
</reference>
<feature type="region of interest" description="Disordered" evidence="1">
    <location>
        <begin position="147"/>
        <end position="199"/>
    </location>
</feature>
<accession>B9LVZ3</accession>
<evidence type="ECO:0000313" key="4">
    <source>
        <dbReference type="Proteomes" id="UP000000740"/>
    </source>
</evidence>